<proteinExistence type="predicted"/>
<evidence type="ECO:0000313" key="2">
    <source>
        <dbReference type="Proteomes" id="UP000321199"/>
    </source>
</evidence>
<name>A0A5B8RUA1_9BURK</name>
<sequence>MNANVLPSGAWESLFPRALALIDEISKYGGMADPFWTLGGGTVLMFRYRHRMSKDIDIFVPDPQYLGFVTPRLSDTAADMTEDYTEQPGMFVKLLFEEGEVTVCGNVSKPRPASRPRWQPPLTASCTSPASCPPWLAAWSA</sequence>
<dbReference type="RefSeq" id="WP_146911336.1">
    <property type="nucleotide sequence ID" value="NZ_CP042344.1"/>
</dbReference>
<keyword evidence="1" id="KW-0808">Transferase</keyword>
<dbReference type="GO" id="GO:0016740">
    <property type="term" value="F:transferase activity"/>
    <property type="evidence" value="ECO:0007669"/>
    <property type="project" value="UniProtKB-KW"/>
</dbReference>
<protein>
    <submittedName>
        <fullName evidence="1">Nucleotidyl transferase AbiEii/AbiGii toxin family protein</fullName>
    </submittedName>
</protein>
<gene>
    <name evidence="1" type="ORF">FOZ74_01440</name>
</gene>
<reference evidence="1 2" key="1">
    <citation type="submission" date="2019-07" db="EMBL/GenBank/DDBJ databases">
        <title>Complete genome sequence of Comamonas sp. NLF 7-7 isolated from livestock.</title>
        <authorList>
            <person name="Kim D.H."/>
            <person name="Kim J.G."/>
        </authorList>
    </citation>
    <scope>NUCLEOTIDE SEQUENCE [LARGE SCALE GENOMIC DNA]</scope>
    <source>
        <strain evidence="1 2">NLF 7-7</strain>
    </source>
</reference>
<dbReference type="Pfam" id="PF08843">
    <property type="entry name" value="AbiEii"/>
    <property type="match status" value="1"/>
</dbReference>
<accession>A0A5B8RUA1</accession>
<organism evidence="1 2">
    <name type="scientific">Comamonas flocculans</name>
    <dbReference type="NCBI Taxonomy" id="2597701"/>
    <lineage>
        <taxon>Bacteria</taxon>
        <taxon>Pseudomonadati</taxon>
        <taxon>Pseudomonadota</taxon>
        <taxon>Betaproteobacteria</taxon>
        <taxon>Burkholderiales</taxon>
        <taxon>Comamonadaceae</taxon>
        <taxon>Comamonas</taxon>
    </lineage>
</organism>
<dbReference type="InterPro" id="IPR014942">
    <property type="entry name" value="AbiEii"/>
</dbReference>
<dbReference type="OrthoDB" id="9013441at2"/>
<dbReference type="Proteomes" id="UP000321199">
    <property type="component" value="Chromosome"/>
</dbReference>
<dbReference type="KEGG" id="cof:FOZ74_01440"/>
<dbReference type="EMBL" id="CP042344">
    <property type="protein sequence ID" value="QEA11805.1"/>
    <property type="molecule type" value="Genomic_DNA"/>
</dbReference>
<evidence type="ECO:0000313" key="1">
    <source>
        <dbReference type="EMBL" id="QEA11805.1"/>
    </source>
</evidence>
<dbReference type="AlphaFoldDB" id="A0A5B8RUA1"/>
<keyword evidence="2" id="KW-1185">Reference proteome</keyword>